<dbReference type="PANTHER" id="PTHR11228:SF34">
    <property type="entry name" value="TUNGSTEN-CONTAINING ALDEHYDE FERREDOXIN OXIDOREDUCTASE COFACTOR MODIFYING PROTEIN"/>
    <property type="match status" value="1"/>
</dbReference>
<dbReference type="CDD" id="cd01335">
    <property type="entry name" value="Radical_SAM"/>
    <property type="match status" value="1"/>
</dbReference>
<dbReference type="GO" id="GO:0003824">
    <property type="term" value="F:catalytic activity"/>
    <property type="evidence" value="ECO:0007669"/>
    <property type="project" value="InterPro"/>
</dbReference>
<dbReference type="PANTHER" id="PTHR11228">
    <property type="entry name" value="RADICAL SAM DOMAIN PROTEIN"/>
    <property type="match status" value="1"/>
</dbReference>
<name>X1QCF7_9ZZZZ</name>
<feature type="non-terminal residue" evidence="6">
    <location>
        <position position="206"/>
    </location>
</feature>
<dbReference type="InterPro" id="IPR007197">
    <property type="entry name" value="rSAM"/>
</dbReference>
<keyword evidence="3" id="KW-0408">Iron</keyword>
<sequence length="206" mass="22983">MDSSYVERRFNKNIGLVMTLRCPITCSHCFLEAGPSRNEEVSIKNAISWIKQAASYNNGFIEGLSLTGGDPFYNMEKLKTIVNIAGTLGIKTTATTSAFWAVTRDRALKTLGSLPLAMLAISTDIYHQNFVPFSFIKNAIYAAEKLKIEYEIVVATENIKSPEFNSIIEDITKVTNYNNIEITSVFPVGRASQLNLNKKYVKKPPK</sequence>
<dbReference type="GO" id="GO:0051536">
    <property type="term" value="F:iron-sulfur cluster binding"/>
    <property type="evidence" value="ECO:0007669"/>
    <property type="project" value="UniProtKB-KW"/>
</dbReference>
<dbReference type="Gene3D" id="3.20.20.70">
    <property type="entry name" value="Aldolase class I"/>
    <property type="match status" value="1"/>
</dbReference>
<dbReference type="SFLD" id="SFLDS00029">
    <property type="entry name" value="Radical_SAM"/>
    <property type="match status" value="1"/>
</dbReference>
<protein>
    <recommendedName>
        <fullName evidence="5">Radical SAM core domain-containing protein</fullName>
    </recommendedName>
</protein>
<comment type="caution">
    <text evidence="6">The sequence shown here is derived from an EMBL/GenBank/DDBJ whole genome shotgun (WGS) entry which is preliminary data.</text>
</comment>
<dbReference type="Pfam" id="PF04055">
    <property type="entry name" value="Radical_SAM"/>
    <property type="match status" value="1"/>
</dbReference>
<dbReference type="SUPFAM" id="SSF102114">
    <property type="entry name" value="Radical SAM enzymes"/>
    <property type="match status" value="1"/>
</dbReference>
<keyword evidence="2" id="KW-0479">Metal-binding</keyword>
<evidence type="ECO:0000313" key="6">
    <source>
        <dbReference type="EMBL" id="GAI65923.1"/>
    </source>
</evidence>
<dbReference type="EMBL" id="BARW01001966">
    <property type="protein sequence ID" value="GAI65923.1"/>
    <property type="molecule type" value="Genomic_DNA"/>
</dbReference>
<gene>
    <name evidence="6" type="ORF">S12H4_05809</name>
</gene>
<dbReference type="InterPro" id="IPR013785">
    <property type="entry name" value="Aldolase_TIM"/>
</dbReference>
<dbReference type="InterPro" id="IPR058240">
    <property type="entry name" value="rSAM_sf"/>
</dbReference>
<proteinExistence type="predicted"/>
<organism evidence="6">
    <name type="scientific">marine sediment metagenome</name>
    <dbReference type="NCBI Taxonomy" id="412755"/>
    <lineage>
        <taxon>unclassified sequences</taxon>
        <taxon>metagenomes</taxon>
        <taxon>ecological metagenomes</taxon>
    </lineage>
</organism>
<evidence type="ECO:0000259" key="5">
    <source>
        <dbReference type="Pfam" id="PF04055"/>
    </source>
</evidence>
<accession>X1QCF7</accession>
<evidence type="ECO:0000256" key="3">
    <source>
        <dbReference type="ARBA" id="ARBA00023004"/>
    </source>
</evidence>
<evidence type="ECO:0000256" key="1">
    <source>
        <dbReference type="ARBA" id="ARBA00022691"/>
    </source>
</evidence>
<keyword evidence="4" id="KW-0411">Iron-sulfur</keyword>
<dbReference type="InterPro" id="IPR050377">
    <property type="entry name" value="Radical_SAM_PqqE_MftC-like"/>
</dbReference>
<dbReference type="GO" id="GO:0046872">
    <property type="term" value="F:metal ion binding"/>
    <property type="evidence" value="ECO:0007669"/>
    <property type="project" value="UniProtKB-KW"/>
</dbReference>
<evidence type="ECO:0000256" key="4">
    <source>
        <dbReference type="ARBA" id="ARBA00023014"/>
    </source>
</evidence>
<evidence type="ECO:0000256" key="2">
    <source>
        <dbReference type="ARBA" id="ARBA00022723"/>
    </source>
</evidence>
<feature type="domain" description="Radical SAM core" evidence="5">
    <location>
        <begin position="17"/>
        <end position="129"/>
    </location>
</feature>
<dbReference type="AlphaFoldDB" id="X1QCF7"/>
<reference evidence="6" key="1">
    <citation type="journal article" date="2014" name="Front. Microbiol.">
        <title>High frequency of phylogenetically diverse reductive dehalogenase-homologous genes in deep subseafloor sedimentary metagenomes.</title>
        <authorList>
            <person name="Kawai M."/>
            <person name="Futagami T."/>
            <person name="Toyoda A."/>
            <person name="Takaki Y."/>
            <person name="Nishi S."/>
            <person name="Hori S."/>
            <person name="Arai W."/>
            <person name="Tsubouchi T."/>
            <person name="Morono Y."/>
            <person name="Uchiyama I."/>
            <person name="Ito T."/>
            <person name="Fujiyama A."/>
            <person name="Inagaki F."/>
            <person name="Takami H."/>
        </authorList>
    </citation>
    <scope>NUCLEOTIDE SEQUENCE</scope>
    <source>
        <strain evidence="6">Expedition CK06-06</strain>
    </source>
</reference>
<keyword evidence="1" id="KW-0949">S-adenosyl-L-methionine</keyword>